<evidence type="ECO:0000256" key="2">
    <source>
        <dbReference type="SAM" id="SignalP"/>
    </source>
</evidence>
<name>A0AA36CJE7_9BILA</name>
<feature type="chain" id="PRO_5041367170" evidence="2">
    <location>
        <begin position="20"/>
        <end position="195"/>
    </location>
</feature>
<gene>
    <name evidence="3" type="ORF">MSPICULIGERA_LOCUS7852</name>
</gene>
<dbReference type="EMBL" id="CATQJA010002012">
    <property type="protein sequence ID" value="CAJ0569371.1"/>
    <property type="molecule type" value="Genomic_DNA"/>
</dbReference>
<evidence type="ECO:0000256" key="1">
    <source>
        <dbReference type="SAM" id="MobiDB-lite"/>
    </source>
</evidence>
<evidence type="ECO:0000313" key="3">
    <source>
        <dbReference type="EMBL" id="CAJ0569371.1"/>
    </source>
</evidence>
<proteinExistence type="predicted"/>
<comment type="caution">
    <text evidence="3">The sequence shown here is derived from an EMBL/GenBank/DDBJ whole genome shotgun (WGS) entry which is preliminary data.</text>
</comment>
<feature type="compositionally biased region" description="Low complexity" evidence="1">
    <location>
        <begin position="171"/>
        <end position="195"/>
    </location>
</feature>
<reference evidence="3" key="1">
    <citation type="submission" date="2023-06" db="EMBL/GenBank/DDBJ databases">
        <authorList>
            <person name="Delattre M."/>
        </authorList>
    </citation>
    <scope>NUCLEOTIDE SEQUENCE</scope>
    <source>
        <strain evidence="3">AF72</strain>
    </source>
</reference>
<dbReference type="AlphaFoldDB" id="A0AA36CJE7"/>
<keyword evidence="4" id="KW-1185">Reference proteome</keyword>
<feature type="region of interest" description="Disordered" evidence="1">
    <location>
        <begin position="136"/>
        <end position="195"/>
    </location>
</feature>
<feature type="non-terminal residue" evidence="3">
    <location>
        <position position="1"/>
    </location>
</feature>
<feature type="signal peptide" evidence="2">
    <location>
        <begin position="1"/>
        <end position="19"/>
    </location>
</feature>
<evidence type="ECO:0000313" key="4">
    <source>
        <dbReference type="Proteomes" id="UP001177023"/>
    </source>
</evidence>
<dbReference type="Proteomes" id="UP001177023">
    <property type="component" value="Unassembled WGS sequence"/>
</dbReference>
<feature type="compositionally biased region" description="Basic residues" evidence="1">
    <location>
        <begin position="136"/>
        <end position="151"/>
    </location>
</feature>
<protein>
    <submittedName>
        <fullName evidence="3">Uncharacterized protein</fullName>
    </submittedName>
</protein>
<sequence length="195" mass="23204">MLRLGVAIFLGLFFVYCNAEQINPNGNDLQITGNTLLIRHKRAWDDYLELNSITRGMKNLMPKDPKKIKAEQEHMRQILKRRKARQRRERIYRIRDNRGDRKLRRIRKIQKNRKINNFKKRKQLRNRRIRNLRKQRQLRNRRAQNRRKAHQRRADAKKALLASTTPKPEVTSSTSELTTEATSSTSQLPSTSPAQ</sequence>
<accession>A0AA36CJE7</accession>
<organism evidence="3 4">
    <name type="scientific">Mesorhabditis spiculigera</name>
    <dbReference type="NCBI Taxonomy" id="96644"/>
    <lineage>
        <taxon>Eukaryota</taxon>
        <taxon>Metazoa</taxon>
        <taxon>Ecdysozoa</taxon>
        <taxon>Nematoda</taxon>
        <taxon>Chromadorea</taxon>
        <taxon>Rhabditida</taxon>
        <taxon>Rhabditina</taxon>
        <taxon>Rhabditomorpha</taxon>
        <taxon>Rhabditoidea</taxon>
        <taxon>Rhabditidae</taxon>
        <taxon>Mesorhabditinae</taxon>
        <taxon>Mesorhabditis</taxon>
    </lineage>
</organism>
<keyword evidence="2" id="KW-0732">Signal</keyword>